<comment type="subcellular location">
    <subcellularLocation>
        <location evidence="1">Cell membrane</location>
        <topology evidence="1">Multi-pass membrane protein</topology>
    </subcellularLocation>
</comment>
<keyword evidence="4 9" id="KW-0812">Transmembrane</keyword>
<keyword evidence="8 9" id="KW-0472">Membrane</keyword>
<evidence type="ECO:0000259" key="10">
    <source>
        <dbReference type="PROSITE" id="PS50893"/>
    </source>
</evidence>
<dbReference type="EMBL" id="JBAWSY010000006">
    <property type="protein sequence ID" value="MEI4769977.1"/>
    <property type="molecule type" value="Genomic_DNA"/>
</dbReference>
<feature type="transmembrane region" description="Helical" evidence="9">
    <location>
        <begin position="257"/>
        <end position="273"/>
    </location>
</feature>
<keyword evidence="3" id="KW-1003">Cell membrane</keyword>
<dbReference type="PANTHER" id="PTHR45772">
    <property type="entry name" value="CONSERVED COMPONENT OF ABC TRANSPORTER FOR NATURAL AMINO ACIDS-RELATED"/>
    <property type="match status" value="1"/>
</dbReference>
<dbReference type="Pfam" id="PF00005">
    <property type="entry name" value="ABC_tran"/>
    <property type="match status" value="1"/>
</dbReference>
<dbReference type="Pfam" id="PF02653">
    <property type="entry name" value="BPD_transp_2"/>
    <property type="match status" value="1"/>
</dbReference>
<feature type="transmembrane region" description="Helical" evidence="9">
    <location>
        <begin position="31"/>
        <end position="50"/>
    </location>
</feature>
<keyword evidence="7 9" id="KW-1133">Transmembrane helix</keyword>
<dbReference type="CDD" id="cd06581">
    <property type="entry name" value="TM_PBP1_LivM_like"/>
    <property type="match status" value="1"/>
</dbReference>
<keyword evidence="2" id="KW-0813">Transport</keyword>
<feature type="transmembrane region" description="Helical" evidence="9">
    <location>
        <begin position="207"/>
        <end position="224"/>
    </location>
</feature>
<evidence type="ECO:0000256" key="5">
    <source>
        <dbReference type="ARBA" id="ARBA00022741"/>
    </source>
</evidence>
<dbReference type="InterPro" id="IPR051120">
    <property type="entry name" value="ABC_AA/LPS_Transport"/>
</dbReference>
<dbReference type="InterPro" id="IPR001851">
    <property type="entry name" value="ABC_transp_permease"/>
</dbReference>
<dbReference type="InterPro" id="IPR032823">
    <property type="entry name" value="BCA_ABC_TP_C"/>
</dbReference>
<evidence type="ECO:0000256" key="8">
    <source>
        <dbReference type="ARBA" id="ARBA00023136"/>
    </source>
</evidence>
<dbReference type="InterPro" id="IPR003439">
    <property type="entry name" value="ABC_transporter-like_ATP-bd"/>
</dbReference>
<dbReference type="SMART" id="SM00382">
    <property type="entry name" value="AAA"/>
    <property type="match status" value="1"/>
</dbReference>
<dbReference type="SUPFAM" id="SSF52540">
    <property type="entry name" value="P-loop containing nucleoside triphosphate hydrolases"/>
    <property type="match status" value="1"/>
</dbReference>
<comment type="caution">
    <text evidence="11">The sequence shown here is derived from an EMBL/GenBank/DDBJ whole genome shotgun (WGS) entry which is preliminary data.</text>
</comment>
<dbReference type="RefSeq" id="WP_336497539.1">
    <property type="nucleotide sequence ID" value="NZ_JBAWSY010000006.1"/>
</dbReference>
<protein>
    <submittedName>
        <fullName evidence="11">Branched-chain amino acid ABC transporter ATP-binding protein/permease</fullName>
    </submittedName>
</protein>
<evidence type="ECO:0000313" key="11">
    <source>
        <dbReference type="EMBL" id="MEI4769977.1"/>
    </source>
</evidence>
<sequence length="604" mass="65776">MIKAKWWIYQIGIPLVLLYAFPWFFNNAHTIHVAQTFLITYIVIVGLNLLVGLSNQLSLGHVGFYAIGAYSSAILTMTVGLNFFVSILISGLIAAVFGAIVALLSLRAKGPYLAMVTIAFGELISIIANRWVNVTGGPAGIKTSVPSLFGFELGQIQYMWFIGLLAIIFTAGATNIFRGRFGRTFTAFGNSEVASEVLGINVRNWKILAFSVSAFLAGVGGGLFAFQNQFISSTTFELNLSIMFLIAVIIGGSGTKIGPIIGTAVIIGLPQFLHNFVDYHLMIFGGILLIALILLPDGIVGAFTKLSYFKKFSSKKVNTDLGILHDDRKATIDLPDGINGKLLELKNISMHFGGLKAIDDVEIEVLGGTVHGIIGPNGSGKSTTVNVLSGVYMPTGGNLLWKGKDITKYAPHGIAQEGITRTFQNLQLFEDMSVLQNVMVGFHRHFKTGFLKNLLYLGQVSKEERYYAQKAYDLLRIVGLEERAHEKASDLPYGEQRLVEIARGLALKPDLLILDEPAAGASPKEIEKIMDVIQRLKNAGLSIILVEHHMDIVMNVCDYITVLDFGKKICEGTPETIQNDPRVIEAYLGGEEVNQLVAGTRSIG</sequence>
<dbReference type="Pfam" id="PF12399">
    <property type="entry name" value="BCA_ABC_TP_C"/>
    <property type="match status" value="1"/>
</dbReference>
<evidence type="ECO:0000313" key="12">
    <source>
        <dbReference type="Proteomes" id="UP001364890"/>
    </source>
</evidence>
<dbReference type="InterPro" id="IPR043428">
    <property type="entry name" value="LivM-like"/>
</dbReference>
<evidence type="ECO:0000256" key="7">
    <source>
        <dbReference type="ARBA" id="ARBA00022989"/>
    </source>
</evidence>
<dbReference type="InterPro" id="IPR003593">
    <property type="entry name" value="AAA+_ATPase"/>
</dbReference>
<gene>
    <name evidence="11" type="ORF">WAX74_10015</name>
</gene>
<evidence type="ECO:0000256" key="4">
    <source>
        <dbReference type="ARBA" id="ARBA00022692"/>
    </source>
</evidence>
<dbReference type="Proteomes" id="UP001364890">
    <property type="component" value="Unassembled WGS sequence"/>
</dbReference>
<feature type="transmembrane region" description="Helical" evidence="9">
    <location>
        <begin position="158"/>
        <end position="177"/>
    </location>
</feature>
<dbReference type="InterPro" id="IPR027417">
    <property type="entry name" value="P-loop_NTPase"/>
</dbReference>
<keyword evidence="6 11" id="KW-0067">ATP-binding</keyword>
<feature type="transmembrane region" description="Helical" evidence="9">
    <location>
        <begin position="279"/>
        <end position="303"/>
    </location>
</feature>
<evidence type="ECO:0000256" key="1">
    <source>
        <dbReference type="ARBA" id="ARBA00004651"/>
    </source>
</evidence>
<feature type="domain" description="ABC transporter" evidence="10">
    <location>
        <begin position="343"/>
        <end position="590"/>
    </location>
</feature>
<dbReference type="PANTHER" id="PTHR45772:SF7">
    <property type="entry name" value="AMINO ACID ABC TRANSPORTER ATP-BINDING PROTEIN"/>
    <property type="match status" value="1"/>
</dbReference>
<keyword evidence="12" id="KW-1185">Reference proteome</keyword>
<evidence type="ECO:0000256" key="3">
    <source>
        <dbReference type="ARBA" id="ARBA00022475"/>
    </source>
</evidence>
<dbReference type="CDD" id="cd03219">
    <property type="entry name" value="ABC_Mj1267_LivG_branched"/>
    <property type="match status" value="1"/>
</dbReference>
<evidence type="ECO:0000256" key="9">
    <source>
        <dbReference type="SAM" id="Phobius"/>
    </source>
</evidence>
<proteinExistence type="predicted"/>
<feature type="transmembrane region" description="Helical" evidence="9">
    <location>
        <begin position="113"/>
        <end position="132"/>
    </location>
</feature>
<name>A0ABU8F6W0_9BACI</name>
<evidence type="ECO:0000256" key="6">
    <source>
        <dbReference type="ARBA" id="ARBA00022840"/>
    </source>
</evidence>
<organism evidence="11 12">
    <name type="scientific">Psychrobacillus mangrovi</name>
    <dbReference type="NCBI Taxonomy" id="3117745"/>
    <lineage>
        <taxon>Bacteria</taxon>
        <taxon>Bacillati</taxon>
        <taxon>Bacillota</taxon>
        <taxon>Bacilli</taxon>
        <taxon>Bacillales</taxon>
        <taxon>Bacillaceae</taxon>
        <taxon>Psychrobacillus</taxon>
    </lineage>
</organism>
<dbReference type="PROSITE" id="PS50893">
    <property type="entry name" value="ABC_TRANSPORTER_2"/>
    <property type="match status" value="1"/>
</dbReference>
<dbReference type="Gene3D" id="3.40.50.300">
    <property type="entry name" value="P-loop containing nucleotide triphosphate hydrolases"/>
    <property type="match status" value="1"/>
</dbReference>
<feature type="transmembrane region" description="Helical" evidence="9">
    <location>
        <begin position="7"/>
        <end position="25"/>
    </location>
</feature>
<evidence type="ECO:0000256" key="2">
    <source>
        <dbReference type="ARBA" id="ARBA00022448"/>
    </source>
</evidence>
<reference evidence="11 12" key="1">
    <citation type="submission" date="2024-01" db="EMBL/GenBank/DDBJ databases">
        <title>Seven novel Bacillus-like species.</title>
        <authorList>
            <person name="Liu G."/>
        </authorList>
    </citation>
    <scope>NUCLEOTIDE SEQUENCE [LARGE SCALE GENOMIC DNA]</scope>
    <source>
        <strain evidence="11 12">FJAT-51614</strain>
    </source>
</reference>
<feature type="transmembrane region" description="Helical" evidence="9">
    <location>
        <begin position="62"/>
        <end position="81"/>
    </location>
</feature>
<keyword evidence="5" id="KW-0547">Nucleotide-binding</keyword>
<accession>A0ABU8F6W0</accession>
<feature type="transmembrane region" description="Helical" evidence="9">
    <location>
        <begin position="87"/>
        <end position="106"/>
    </location>
</feature>
<dbReference type="GO" id="GO:0005524">
    <property type="term" value="F:ATP binding"/>
    <property type="evidence" value="ECO:0007669"/>
    <property type="project" value="UniProtKB-KW"/>
</dbReference>